<accession>A0A6M3T8A9</accession>
<keyword evidence="1" id="KW-0812">Transmembrane</keyword>
<dbReference type="GeneID" id="79585609"/>
<dbReference type="KEGG" id="vg:79585609"/>
<evidence type="ECO:0000313" key="2">
    <source>
        <dbReference type="EMBL" id="QJD54537.1"/>
    </source>
</evidence>
<keyword evidence="1" id="KW-1133">Transmembrane helix</keyword>
<keyword evidence="3" id="KW-1185">Reference proteome</keyword>
<organism evidence="2 3">
    <name type="scientific">Sphingomonas phage Kharn</name>
    <dbReference type="NCBI Taxonomy" id="2686312"/>
    <lineage>
        <taxon>Viruses</taxon>
        <taxon>Duplodnaviria</taxon>
        <taxon>Heunggongvirae</taxon>
        <taxon>Uroviricota</taxon>
        <taxon>Caudoviricetes</taxon>
        <taxon>Johnpaulvirinae</taxon>
        <taxon>Kharnvirus</taxon>
        <taxon>Kharnvirus kharn</taxon>
    </lineage>
</organism>
<dbReference type="EMBL" id="MN734439">
    <property type="protein sequence ID" value="QJD54537.1"/>
    <property type="molecule type" value="Genomic_DNA"/>
</dbReference>
<reference evidence="2 3" key="1">
    <citation type="submission" date="2019-11" db="EMBL/GenBank/DDBJ databases">
        <authorList>
            <person name="Hylling O."/>
            <person name="Hansen L.H."/>
            <person name="Johansen A."/>
        </authorList>
    </citation>
    <scope>NUCLEOTIDE SEQUENCE [LARGE SCALE GENOMIC DNA]</scope>
</reference>
<feature type="transmembrane region" description="Helical" evidence="1">
    <location>
        <begin position="14"/>
        <end position="35"/>
    </location>
</feature>
<dbReference type="RefSeq" id="YP_010738243.1">
    <property type="nucleotide sequence ID" value="NC_073024.1"/>
</dbReference>
<name>A0A6M3T8A9_9CAUD</name>
<protein>
    <submittedName>
        <fullName evidence="2">Uncharacterized protein</fullName>
    </submittedName>
</protein>
<evidence type="ECO:0000313" key="3">
    <source>
        <dbReference type="Proteomes" id="UP000501971"/>
    </source>
</evidence>
<proteinExistence type="predicted"/>
<dbReference type="Proteomes" id="UP000501971">
    <property type="component" value="Segment"/>
</dbReference>
<sequence>MSIPFVVKFVNSPIAVFGGAFGASAIVFGSVIVLMDVLEARPIVTVNFEVAIYDLERFAPVGPIVAIGVNVFEDGRHDATACWTIRHDASSDHVAIADMMPGAFQPTHGLIAVRCVDGKYAFFTLRPNGAIVSVFAGAIGEGVTIAKVRLGGHVVVPCC</sequence>
<evidence type="ECO:0000256" key="1">
    <source>
        <dbReference type="SAM" id="Phobius"/>
    </source>
</evidence>
<keyword evidence="1" id="KW-0472">Membrane</keyword>